<dbReference type="GO" id="GO:0003700">
    <property type="term" value="F:DNA-binding transcription factor activity"/>
    <property type="evidence" value="ECO:0007669"/>
    <property type="project" value="InterPro"/>
</dbReference>
<dbReference type="FunFam" id="1.10.10.60:FF:000002">
    <property type="entry name" value="Myb family transcription factor"/>
    <property type="match status" value="1"/>
</dbReference>
<evidence type="ECO:0000313" key="7">
    <source>
        <dbReference type="Proteomes" id="UP001418222"/>
    </source>
</evidence>
<evidence type="ECO:0000256" key="2">
    <source>
        <dbReference type="ARBA" id="ARBA00023125"/>
    </source>
</evidence>
<dbReference type="Gene3D" id="1.10.10.60">
    <property type="entry name" value="Homeodomain-like"/>
    <property type="match status" value="1"/>
</dbReference>
<dbReference type="EMBL" id="JBBWWQ010000021">
    <property type="protein sequence ID" value="KAK8914588.1"/>
    <property type="molecule type" value="Genomic_DNA"/>
</dbReference>
<proteinExistence type="predicted"/>
<dbReference type="Proteomes" id="UP001418222">
    <property type="component" value="Unassembled WGS sequence"/>
</dbReference>
<dbReference type="InterPro" id="IPR017930">
    <property type="entry name" value="Myb_dom"/>
</dbReference>
<evidence type="ECO:0000256" key="3">
    <source>
        <dbReference type="ARBA" id="ARBA00023163"/>
    </source>
</evidence>
<dbReference type="GO" id="GO:0003677">
    <property type="term" value="F:DNA binding"/>
    <property type="evidence" value="ECO:0007669"/>
    <property type="project" value="UniProtKB-KW"/>
</dbReference>
<organism evidence="6 7">
    <name type="scientific">Platanthera zijinensis</name>
    <dbReference type="NCBI Taxonomy" id="2320716"/>
    <lineage>
        <taxon>Eukaryota</taxon>
        <taxon>Viridiplantae</taxon>
        <taxon>Streptophyta</taxon>
        <taxon>Embryophyta</taxon>
        <taxon>Tracheophyta</taxon>
        <taxon>Spermatophyta</taxon>
        <taxon>Magnoliopsida</taxon>
        <taxon>Liliopsida</taxon>
        <taxon>Asparagales</taxon>
        <taxon>Orchidaceae</taxon>
        <taxon>Orchidoideae</taxon>
        <taxon>Orchideae</taxon>
        <taxon>Orchidinae</taxon>
        <taxon>Platanthera</taxon>
    </lineage>
</organism>
<dbReference type="InterPro" id="IPR009057">
    <property type="entry name" value="Homeodomain-like_sf"/>
</dbReference>
<dbReference type="Pfam" id="PF14379">
    <property type="entry name" value="Myb_CC_LHEQLE"/>
    <property type="match status" value="1"/>
</dbReference>
<dbReference type="PANTHER" id="PTHR31499:SF80">
    <property type="entry name" value="HTH MYB-TYPE DOMAIN-CONTAINING PROTEIN"/>
    <property type="match status" value="1"/>
</dbReference>
<evidence type="ECO:0000259" key="5">
    <source>
        <dbReference type="PROSITE" id="PS51294"/>
    </source>
</evidence>
<protein>
    <submittedName>
        <fullName evidence="6">Protein PHR1-LIKE 1</fullName>
    </submittedName>
</protein>
<keyword evidence="2" id="KW-0238">DNA-binding</keyword>
<evidence type="ECO:0000256" key="1">
    <source>
        <dbReference type="ARBA" id="ARBA00023015"/>
    </source>
</evidence>
<comment type="caution">
    <text evidence="6">The sequence shown here is derived from an EMBL/GenBank/DDBJ whole genome shotgun (WGS) entry which is preliminary data.</text>
</comment>
<keyword evidence="4" id="KW-0539">Nucleus</keyword>
<dbReference type="InterPro" id="IPR046955">
    <property type="entry name" value="PHR1-like"/>
</dbReference>
<dbReference type="InterPro" id="IPR025756">
    <property type="entry name" value="Myb_CC_LHEQLE"/>
</dbReference>
<dbReference type="PANTHER" id="PTHR31499">
    <property type="entry name" value="MYB FAMILY TRANSCRIPTION FACTOR PHL11"/>
    <property type="match status" value="1"/>
</dbReference>
<keyword evidence="7" id="KW-1185">Reference proteome</keyword>
<evidence type="ECO:0000256" key="4">
    <source>
        <dbReference type="ARBA" id="ARBA00023242"/>
    </source>
</evidence>
<sequence>MNSKKIGCHEPTYGSLSSSFDFLSPSEKVNHSSLLSDCTPWSTNLSSYNSFSCFDDEPSMPPCINYSSSQKPLEFAPSPFSSAEYLIDFPRLQHQISPPPLSSQPPLNPASQFSGVLEKYEEVSHSWEAFESDVKLPLQEYGNSTALHKRHELFYRQHQDNRVQLVNQSKEEGLVDNSKKRKLVSVNDRSFAGHILANPLLQRTNFQLQNEKKYLTDAPATIFIPSSGISGPIKTRIRWTPDLHEKFVECVNSLGGAEKATPKGILKLMDSGGLTIYHIKSHLQKYRLAKYMPSTSEGKLDRKASTNELQQIDPNNGIKITEALRIQLQVQRHLHDQLEIQRNLQIRIEAQSRQLQKLFKEQMESNKNLVGRGDLDELFPAEREENS</sequence>
<feature type="domain" description="HTH myb-type" evidence="5">
    <location>
        <begin position="231"/>
        <end position="291"/>
    </location>
</feature>
<dbReference type="NCBIfam" id="TIGR01557">
    <property type="entry name" value="myb_SHAQKYF"/>
    <property type="match status" value="1"/>
</dbReference>
<dbReference type="AlphaFoldDB" id="A0AAP0AU49"/>
<reference evidence="6 7" key="1">
    <citation type="journal article" date="2022" name="Nat. Plants">
        <title>Genomes of leafy and leafless Platanthera orchids illuminate the evolution of mycoheterotrophy.</title>
        <authorList>
            <person name="Li M.H."/>
            <person name="Liu K.W."/>
            <person name="Li Z."/>
            <person name="Lu H.C."/>
            <person name="Ye Q.L."/>
            <person name="Zhang D."/>
            <person name="Wang J.Y."/>
            <person name="Li Y.F."/>
            <person name="Zhong Z.M."/>
            <person name="Liu X."/>
            <person name="Yu X."/>
            <person name="Liu D.K."/>
            <person name="Tu X.D."/>
            <person name="Liu B."/>
            <person name="Hao Y."/>
            <person name="Liao X.Y."/>
            <person name="Jiang Y.T."/>
            <person name="Sun W.H."/>
            <person name="Chen J."/>
            <person name="Chen Y.Q."/>
            <person name="Ai Y."/>
            <person name="Zhai J.W."/>
            <person name="Wu S.S."/>
            <person name="Zhou Z."/>
            <person name="Hsiao Y.Y."/>
            <person name="Wu W.L."/>
            <person name="Chen Y.Y."/>
            <person name="Lin Y.F."/>
            <person name="Hsu J.L."/>
            <person name="Li C.Y."/>
            <person name="Wang Z.W."/>
            <person name="Zhao X."/>
            <person name="Zhong W.Y."/>
            <person name="Ma X.K."/>
            <person name="Ma L."/>
            <person name="Huang J."/>
            <person name="Chen G.Z."/>
            <person name="Huang M.Z."/>
            <person name="Huang L."/>
            <person name="Peng D.H."/>
            <person name="Luo Y.B."/>
            <person name="Zou S.Q."/>
            <person name="Chen S.P."/>
            <person name="Lan S."/>
            <person name="Tsai W.C."/>
            <person name="Van de Peer Y."/>
            <person name="Liu Z.J."/>
        </authorList>
    </citation>
    <scope>NUCLEOTIDE SEQUENCE [LARGE SCALE GENOMIC DNA]</scope>
    <source>
        <strain evidence="6">Lor287</strain>
    </source>
</reference>
<gene>
    <name evidence="6" type="primary">PHL1</name>
    <name evidence="6" type="ORF">KSP39_PZI024140</name>
</gene>
<dbReference type="Pfam" id="PF00249">
    <property type="entry name" value="Myb_DNA-binding"/>
    <property type="match status" value="1"/>
</dbReference>
<name>A0AAP0AU49_9ASPA</name>
<dbReference type="SUPFAM" id="SSF46689">
    <property type="entry name" value="Homeodomain-like"/>
    <property type="match status" value="1"/>
</dbReference>
<keyword evidence="1" id="KW-0805">Transcription regulation</keyword>
<evidence type="ECO:0000313" key="6">
    <source>
        <dbReference type="EMBL" id="KAK8914588.1"/>
    </source>
</evidence>
<dbReference type="InterPro" id="IPR001005">
    <property type="entry name" value="SANT/Myb"/>
</dbReference>
<keyword evidence="3" id="KW-0804">Transcription</keyword>
<dbReference type="InterPro" id="IPR006447">
    <property type="entry name" value="Myb_dom_plants"/>
</dbReference>
<accession>A0AAP0AU49</accession>
<dbReference type="PROSITE" id="PS51294">
    <property type="entry name" value="HTH_MYB"/>
    <property type="match status" value="1"/>
</dbReference>